<keyword evidence="3" id="KW-1003">Cell membrane</keyword>
<proteinExistence type="inferred from homology"/>
<comment type="similarity">
    <text evidence="2 7">Belongs to the ExbD/TolR family.</text>
</comment>
<keyword evidence="7" id="KW-0653">Protein transport</keyword>
<accession>A0A518AY94</accession>
<evidence type="ECO:0000256" key="8">
    <source>
        <dbReference type="SAM" id="MobiDB-lite"/>
    </source>
</evidence>
<keyword evidence="10" id="KW-1185">Reference proteome</keyword>
<reference evidence="9 10" key="1">
    <citation type="submission" date="2019-02" db="EMBL/GenBank/DDBJ databases">
        <title>Deep-cultivation of Planctomycetes and their phenomic and genomic characterization uncovers novel biology.</title>
        <authorList>
            <person name="Wiegand S."/>
            <person name="Jogler M."/>
            <person name="Boedeker C."/>
            <person name="Pinto D."/>
            <person name="Vollmers J."/>
            <person name="Rivas-Marin E."/>
            <person name="Kohn T."/>
            <person name="Peeters S.H."/>
            <person name="Heuer A."/>
            <person name="Rast P."/>
            <person name="Oberbeckmann S."/>
            <person name="Bunk B."/>
            <person name="Jeske O."/>
            <person name="Meyerdierks A."/>
            <person name="Storesund J.E."/>
            <person name="Kallscheuer N."/>
            <person name="Luecker S."/>
            <person name="Lage O.M."/>
            <person name="Pohl T."/>
            <person name="Merkel B.J."/>
            <person name="Hornburger P."/>
            <person name="Mueller R.-W."/>
            <person name="Bruemmer F."/>
            <person name="Labrenz M."/>
            <person name="Spormann A.M."/>
            <person name="Op den Camp H."/>
            <person name="Overmann J."/>
            <person name="Amann R."/>
            <person name="Jetten M.S.M."/>
            <person name="Mascher T."/>
            <person name="Medema M.H."/>
            <person name="Devos D.P."/>
            <person name="Kaster A.-K."/>
            <person name="Ovreas L."/>
            <person name="Rohde M."/>
            <person name="Galperin M.Y."/>
            <person name="Jogler C."/>
        </authorList>
    </citation>
    <scope>NUCLEOTIDE SEQUENCE [LARGE SCALE GENOMIC DNA]</scope>
    <source>
        <strain evidence="9 10">Pan216</strain>
    </source>
</reference>
<evidence type="ECO:0000256" key="2">
    <source>
        <dbReference type="ARBA" id="ARBA00005811"/>
    </source>
</evidence>
<sequence length="178" mass="19017">MGRRSTRETPEEAESKLTSMLDLIFNILAYFVVTFNPPKPEKNFDIALPPPQIEKQEQQTKSEKEVSLPDEEEEILEDVTIALGAGPNGSLASVRLEGRQIQASQLSSQLQLTAGAIGGATGDRLEAATIVASPKLKYRYLIEVIDSCYKAGIKKIFFAEAPSALSGGAGGGADAPPP</sequence>
<dbReference type="GO" id="GO:0022857">
    <property type="term" value="F:transmembrane transporter activity"/>
    <property type="evidence" value="ECO:0007669"/>
    <property type="project" value="InterPro"/>
</dbReference>
<evidence type="ECO:0000256" key="4">
    <source>
        <dbReference type="ARBA" id="ARBA00022692"/>
    </source>
</evidence>
<evidence type="ECO:0000256" key="3">
    <source>
        <dbReference type="ARBA" id="ARBA00022475"/>
    </source>
</evidence>
<name>A0A518AY94_9BACT</name>
<dbReference type="Pfam" id="PF02472">
    <property type="entry name" value="ExbD"/>
    <property type="match status" value="1"/>
</dbReference>
<dbReference type="OrthoDB" id="9789920at2"/>
<keyword evidence="6" id="KW-0472">Membrane</keyword>
<comment type="subcellular location">
    <subcellularLocation>
        <location evidence="1">Cell membrane</location>
        <topology evidence="1">Single-pass membrane protein</topology>
    </subcellularLocation>
    <subcellularLocation>
        <location evidence="7">Cell membrane</location>
        <topology evidence="7">Single-pass type II membrane protein</topology>
    </subcellularLocation>
</comment>
<protein>
    <submittedName>
        <fullName evidence="9">Biopolymer transport protein ExbD/TolR</fullName>
    </submittedName>
</protein>
<dbReference type="GO" id="GO:0015031">
    <property type="term" value="P:protein transport"/>
    <property type="evidence" value="ECO:0007669"/>
    <property type="project" value="UniProtKB-KW"/>
</dbReference>
<evidence type="ECO:0000256" key="7">
    <source>
        <dbReference type="RuleBase" id="RU003879"/>
    </source>
</evidence>
<dbReference type="PANTHER" id="PTHR30558">
    <property type="entry name" value="EXBD MEMBRANE COMPONENT OF PMF-DRIVEN MACROMOLECULE IMPORT SYSTEM"/>
    <property type="match status" value="1"/>
</dbReference>
<dbReference type="EMBL" id="CP036279">
    <property type="protein sequence ID" value="QDU59660.1"/>
    <property type="molecule type" value="Genomic_DNA"/>
</dbReference>
<feature type="compositionally biased region" description="Basic and acidic residues" evidence="8">
    <location>
        <begin position="54"/>
        <end position="67"/>
    </location>
</feature>
<evidence type="ECO:0000256" key="6">
    <source>
        <dbReference type="ARBA" id="ARBA00023136"/>
    </source>
</evidence>
<evidence type="ECO:0000313" key="10">
    <source>
        <dbReference type="Proteomes" id="UP000317093"/>
    </source>
</evidence>
<feature type="region of interest" description="Disordered" evidence="8">
    <location>
        <begin position="42"/>
        <end position="70"/>
    </location>
</feature>
<gene>
    <name evidence="9" type="ORF">Pan216_04910</name>
</gene>
<keyword evidence="7" id="KW-0813">Transport</keyword>
<organism evidence="9 10">
    <name type="scientific">Kolteria novifilia</name>
    <dbReference type="NCBI Taxonomy" id="2527975"/>
    <lineage>
        <taxon>Bacteria</taxon>
        <taxon>Pseudomonadati</taxon>
        <taxon>Planctomycetota</taxon>
        <taxon>Planctomycetia</taxon>
        <taxon>Kolteriales</taxon>
        <taxon>Kolteriaceae</taxon>
        <taxon>Kolteria</taxon>
    </lineage>
</organism>
<evidence type="ECO:0000256" key="1">
    <source>
        <dbReference type="ARBA" id="ARBA00004162"/>
    </source>
</evidence>
<dbReference type="RefSeq" id="WP_145254287.1">
    <property type="nucleotide sequence ID" value="NZ_CP036279.1"/>
</dbReference>
<keyword evidence="4 7" id="KW-0812">Transmembrane</keyword>
<keyword evidence="5" id="KW-1133">Transmembrane helix</keyword>
<dbReference type="AlphaFoldDB" id="A0A518AY94"/>
<dbReference type="GO" id="GO:0005886">
    <property type="term" value="C:plasma membrane"/>
    <property type="evidence" value="ECO:0007669"/>
    <property type="project" value="UniProtKB-SubCell"/>
</dbReference>
<dbReference type="KEGG" id="knv:Pan216_04910"/>
<dbReference type="InterPro" id="IPR003400">
    <property type="entry name" value="ExbD"/>
</dbReference>
<evidence type="ECO:0000256" key="5">
    <source>
        <dbReference type="ARBA" id="ARBA00022989"/>
    </source>
</evidence>
<evidence type="ECO:0000313" key="9">
    <source>
        <dbReference type="EMBL" id="QDU59660.1"/>
    </source>
</evidence>
<dbReference type="PANTHER" id="PTHR30558:SF3">
    <property type="entry name" value="BIOPOLYMER TRANSPORT PROTEIN EXBD-RELATED"/>
    <property type="match status" value="1"/>
</dbReference>
<dbReference type="Proteomes" id="UP000317093">
    <property type="component" value="Chromosome"/>
</dbReference>